<keyword evidence="1" id="KW-0812">Transmembrane</keyword>
<dbReference type="InterPro" id="IPR039672">
    <property type="entry name" value="MFS_2"/>
</dbReference>
<accession>A0A3E2DNK8</accession>
<feature type="transmembrane region" description="Helical" evidence="1">
    <location>
        <begin position="168"/>
        <end position="187"/>
    </location>
</feature>
<evidence type="ECO:0000313" key="3">
    <source>
        <dbReference type="Proteomes" id="UP000259211"/>
    </source>
</evidence>
<dbReference type="Proteomes" id="UP000259211">
    <property type="component" value="Unassembled WGS sequence"/>
</dbReference>
<feature type="transmembrane region" description="Helical" evidence="1">
    <location>
        <begin position="243"/>
        <end position="261"/>
    </location>
</feature>
<feature type="transmembrane region" description="Helical" evidence="1">
    <location>
        <begin position="199"/>
        <end position="222"/>
    </location>
</feature>
<feature type="transmembrane region" description="Helical" evidence="1">
    <location>
        <begin position="390"/>
        <end position="408"/>
    </location>
</feature>
<feature type="transmembrane region" description="Helical" evidence="1">
    <location>
        <begin position="281"/>
        <end position="301"/>
    </location>
</feature>
<feature type="transmembrane region" description="Helical" evidence="1">
    <location>
        <begin position="337"/>
        <end position="361"/>
    </location>
</feature>
<name>A0A3E2DNK8_9ACTN</name>
<proteinExistence type="predicted"/>
<dbReference type="Pfam" id="PF13347">
    <property type="entry name" value="MFS_2"/>
    <property type="match status" value="1"/>
</dbReference>
<dbReference type="EMBL" id="NOWI01000001">
    <property type="protein sequence ID" value="RFT46967.1"/>
    <property type="molecule type" value="Genomic_DNA"/>
</dbReference>
<dbReference type="PANTHER" id="PTHR11328:SF24">
    <property type="entry name" value="MAJOR FACILITATOR SUPERFAMILY (MFS) PROFILE DOMAIN-CONTAINING PROTEIN"/>
    <property type="match status" value="1"/>
</dbReference>
<gene>
    <name evidence="2" type="ORF">CHT91_01255</name>
</gene>
<feature type="transmembrane region" description="Helical" evidence="1">
    <location>
        <begin position="313"/>
        <end position="331"/>
    </location>
</feature>
<dbReference type="GO" id="GO:0008643">
    <property type="term" value="P:carbohydrate transport"/>
    <property type="evidence" value="ECO:0007669"/>
    <property type="project" value="InterPro"/>
</dbReference>
<dbReference type="RefSeq" id="WP_065672897.1">
    <property type="nucleotide sequence ID" value="NZ_JAQDJS010000003.1"/>
</dbReference>
<dbReference type="GO" id="GO:0005886">
    <property type="term" value="C:plasma membrane"/>
    <property type="evidence" value="ECO:0007669"/>
    <property type="project" value="TreeGrafter"/>
</dbReference>
<feature type="transmembrane region" description="Helical" evidence="1">
    <location>
        <begin position="428"/>
        <end position="448"/>
    </location>
</feature>
<reference evidence="2 3" key="1">
    <citation type="submission" date="2017-07" db="EMBL/GenBank/DDBJ databases">
        <authorList>
            <person name="Sun Z.S."/>
            <person name="Albrecht U."/>
            <person name="Echele G."/>
            <person name="Lee C.C."/>
        </authorList>
    </citation>
    <scope>NUCLEOTIDE SEQUENCE [LARGE SCALE GENOMIC DNA]</scope>
    <source>
        <strain evidence="2 3">P16-029</strain>
    </source>
</reference>
<dbReference type="Gene3D" id="1.20.1250.20">
    <property type="entry name" value="MFS general substrate transporter like domains"/>
    <property type="match status" value="2"/>
</dbReference>
<sequence>MSTTTTKSQKAKAVNARDFDIRDMIGYALGDVGNNFTFNLVNSFLMIFYTNVFGLKAALVGALFMSARLVDAFVDIMVGRLIDNAKMTKHGRFTPWVMRMKFPLAASAILLFLPAAGHLPMTTRVIYAFVTYLAWGIFYSFVNIPYGSMASAISGKPRNKTSLSTARSIGSASGAAIVSYVVPLIMYGNNSHQINPHRFFIGAAVFAILGLFCYVALTMLTVERIRIDKTERVPLGKMFSEMAHNKALVMLVIIDIVVVINQNLSGVTLTYLFNDYFQNKTAMSIALVFNFTTVILVAPFAQALVRKFGRKESATVALFFGAAVYGTMLIIHTHSPWVFLVGLFFGSLGAGVFNLMVWAFITDVIDAQEVMSGEREDGVIYGVNSFARKLAQAIAGGIGGVMLTMVGYQSSSQGGTVQSESVVNNLYTLATAIPTICCLGAALLLLGYPLTRAKVIANADELARRHEAQAEHNA</sequence>
<dbReference type="GO" id="GO:0006814">
    <property type="term" value="P:sodium ion transport"/>
    <property type="evidence" value="ECO:0007669"/>
    <property type="project" value="InterPro"/>
</dbReference>
<dbReference type="NCBIfam" id="TIGR00792">
    <property type="entry name" value="gph"/>
    <property type="match status" value="1"/>
</dbReference>
<comment type="caution">
    <text evidence="2">The sequence shown here is derived from an EMBL/GenBank/DDBJ whole genome shotgun (WGS) entry which is preliminary data.</text>
</comment>
<dbReference type="AlphaFoldDB" id="A0A3E2DNK8"/>
<dbReference type="GO" id="GO:0015293">
    <property type="term" value="F:symporter activity"/>
    <property type="evidence" value="ECO:0007669"/>
    <property type="project" value="InterPro"/>
</dbReference>
<keyword evidence="1" id="KW-1133">Transmembrane helix</keyword>
<protein>
    <submittedName>
        <fullName evidence="2">MFS transporter</fullName>
    </submittedName>
</protein>
<organism evidence="2 3">
    <name type="scientific">Cutibacterium avidum</name>
    <dbReference type="NCBI Taxonomy" id="33010"/>
    <lineage>
        <taxon>Bacteria</taxon>
        <taxon>Bacillati</taxon>
        <taxon>Actinomycetota</taxon>
        <taxon>Actinomycetes</taxon>
        <taxon>Propionibacteriales</taxon>
        <taxon>Propionibacteriaceae</taxon>
        <taxon>Cutibacterium</taxon>
    </lineage>
</organism>
<feature type="transmembrane region" description="Helical" evidence="1">
    <location>
        <begin position="102"/>
        <end position="119"/>
    </location>
</feature>
<dbReference type="InterPro" id="IPR001927">
    <property type="entry name" value="Na/Gal_symport"/>
</dbReference>
<feature type="transmembrane region" description="Helical" evidence="1">
    <location>
        <begin position="125"/>
        <end position="147"/>
    </location>
</feature>
<keyword evidence="1" id="KW-0472">Membrane</keyword>
<evidence type="ECO:0000256" key="1">
    <source>
        <dbReference type="SAM" id="Phobius"/>
    </source>
</evidence>
<dbReference type="SUPFAM" id="SSF103473">
    <property type="entry name" value="MFS general substrate transporter"/>
    <property type="match status" value="1"/>
</dbReference>
<dbReference type="CDD" id="cd17332">
    <property type="entry name" value="MFS_MelB_like"/>
    <property type="match status" value="1"/>
</dbReference>
<dbReference type="PANTHER" id="PTHR11328">
    <property type="entry name" value="MAJOR FACILITATOR SUPERFAMILY DOMAIN-CONTAINING PROTEIN"/>
    <property type="match status" value="1"/>
</dbReference>
<dbReference type="InterPro" id="IPR036259">
    <property type="entry name" value="MFS_trans_sf"/>
</dbReference>
<evidence type="ECO:0000313" key="2">
    <source>
        <dbReference type="EMBL" id="RFT46967.1"/>
    </source>
</evidence>